<organism evidence="1">
    <name type="scientific">Staphylococcus aureus</name>
    <dbReference type="NCBI Taxonomy" id="1280"/>
    <lineage>
        <taxon>Bacteria</taxon>
        <taxon>Bacillati</taxon>
        <taxon>Bacillota</taxon>
        <taxon>Bacilli</taxon>
        <taxon>Bacillales</taxon>
        <taxon>Staphylococcaceae</taxon>
        <taxon>Staphylococcus</taxon>
    </lineage>
</organism>
<dbReference type="AlphaFoldDB" id="A0A4P8DKM2"/>
<evidence type="ECO:0000313" key="1">
    <source>
        <dbReference type="EMBL" id="QCL11083.1"/>
    </source>
</evidence>
<name>A0A4P8DKM2_STAAU</name>
<reference evidence="1" key="1">
    <citation type="journal article" date="2019" name="Front. Microbiol.">
        <title>Prevalence of Antibiotic and Heavy Metal Resistance Determinants and Virulence-Related Genetic Elements in Plasmids of Staphylococcus aureus.</title>
        <authorList>
            <person name="Bukowski M."/>
            <person name="Piwowarczyk R."/>
            <person name="Madry A."/>
            <person name="Zagorski-Przybylo R."/>
            <person name="Hydzik M."/>
            <person name="Wladyka B."/>
        </authorList>
    </citation>
    <scope>NUCLEOTIDE SEQUENCE</scope>
    <source>
        <strain evidence="1">Ph2</strain>
        <plasmid evidence="1">pAvX</plasmid>
    </source>
</reference>
<proteinExistence type="predicted"/>
<keyword evidence="1" id="KW-0614">Plasmid</keyword>
<protein>
    <submittedName>
        <fullName evidence="1">Uncharacterized protein</fullName>
    </submittedName>
</protein>
<gene>
    <name evidence="1" type="ORF">BJL73_a00115</name>
</gene>
<accession>A0A4P8DKM2</accession>
<sequence length="41" mass="4541">MTFIGNVVILVPFVLVAISENGNSSGEDNDFNRYGCMILKY</sequence>
<geneLocation type="plasmid" evidence="1">
    <name>pAvX</name>
</geneLocation>
<dbReference type="EMBL" id="MK388402">
    <property type="protein sequence ID" value="QCL11083.1"/>
    <property type="molecule type" value="Genomic_DNA"/>
</dbReference>